<dbReference type="Pfam" id="PF00188">
    <property type="entry name" value="CAP"/>
    <property type="match status" value="1"/>
</dbReference>
<evidence type="ECO:0000256" key="2">
    <source>
        <dbReference type="SAM" id="SignalP"/>
    </source>
</evidence>
<dbReference type="PROSITE" id="PS01009">
    <property type="entry name" value="CRISP_1"/>
    <property type="match status" value="1"/>
</dbReference>
<evidence type="ECO:0000256" key="1">
    <source>
        <dbReference type="SAM" id="MobiDB-lite"/>
    </source>
</evidence>
<feature type="domain" description="SCP" evidence="3">
    <location>
        <begin position="28"/>
        <end position="177"/>
    </location>
</feature>
<reference evidence="4" key="1">
    <citation type="submission" date="2019-05" db="EMBL/GenBank/DDBJ databases">
        <title>Annotation for the trematode Paragonimus heterotremus.</title>
        <authorList>
            <person name="Choi Y.-J."/>
        </authorList>
    </citation>
    <scope>NUCLEOTIDE SEQUENCE</scope>
    <source>
        <strain evidence="4">LC</strain>
    </source>
</reference>
<sequence length="277" mass="30716">MGSSTFHLFVALSQMLSAGVVFSQITPQWRTELLDLHNAARSQLRSCQVSGQPPVKQMPQLWHPDLEAKAQQLADQCREGHDTDKERQISAFDYVGQNWAGSMDIQTAVGLWFDEYKYYDFNSGQCSQGMCGHYTQMAWAKTTHVGCGVRDCNGVGSFPYGLSIVCNYGPGRGNMMGETPYEAGMQSDCNTNSQESSSPGITLQSSAAIQPSAPTGGSNKQPTAMQPGLQYYRPSNQQYSYYGGYNGNYQSQVPCTSWRCQGNPQYAPMQQPYYNNW</sequence>
<evidence type="ECO:0000313" key="4">
    <source>
        <dbReference type="EMBL" id="KAF5405414.1"/>
    </source>
</evidence>
<dbReference type="InterPro" id="IPR014044">
    <property type="entry name" value="CAP_dom"/>
</dbReference>
<feature type="region of interest" description="Disordered" evidence="1">
    <location>
        <begin position="186"/>
        <end position="229"/>
    </location>
</feature>
<dbReference type="OrthoDB" id="43654at2759"/>
<evidence type="ECO:0000313" key="5">
    <source>
        <dbReference type="Proteomes" id="UP000748531"/>
    </source>
</evidence>
<name>A0A8J4WLJ6_9TREM</name>
<comment type="caution">
    <text evidence="4">The sequence shown here is derived from an EMBL/GenBank/DDBJ whole genome shotgun (WGS) entry which is preliminary data.</text>
</comment>
<feature type="signal peptide" evidence="2">
    <location>
        <begin position="1"/>
        <end position="23"/>
    </location>
</feature>
<dbReference type="PANTHER" id="PTHR10334">
    <property type="entry name" value="CYSTEINE-RICH SECRETORY PROTEIN-RELATED"/>
    <property type="match status" value="1"/>
</dbReference>
<dbReference type="EMBL" id="LUCH01000335">
    <property type="protein sequence ID" value="KAF5405414.1"/>
    <property type="molecule type" value="Genomic_DNA"/>
</dbReference>
<dbReference type="CDD" id="cd05380">
    <property type="entry name" value="CAP_euk"/>
    <property type="match status" value="1"/>
</dbReference>
<dbReference type="AlphaFoldDB" id="A0A8J4WLJ6"/>
<protein>
    <submittedName>
        <fullName evidence="4">Venom allergen protein 1</fullName>
    </submittedName>
</protein>
<dbReference type="PRINTS" id="PR00837">
    <property type="entry name" value="V5TPXLIKE"/>
</dbReference>
<dbReference type="InterPro" id="IPR018244">
    <property type="entry name" value="Allrgn_V5/Tpx1_CS"/>
</dbReference>
<dbReference type="GO" id="GO:0005576">
    <property type="term" value="C:extracellular region"/>
    <property type="evidence" value="ECO:0007669"/>
    <property type="project" value="InterPro"/>
</dbReference>
<organism evidence="4 5">
    <name type="scientific">Paragonimus heterotremus</name>
    <dbReference type="NCBI Taxonomy" id="100268"/>
    <lineage>
        <taxon>Eukaryota</taxon>
        <taxon>Metazoa</taxon>
        <taxon>Spiralia</taxon>
        <taxon>Lophotrochozoa</taxon>
        <taxon>Platyhelminthes</taxon>
        <taxon>Trematoda</taxon>
        <taxon>Digenea</taxon>
        <taxon>Plagiorchiida</taxon>
        <taxon>Troglotremata</taxon>
        <taxon>Troglotrematidae</taxon>
        <taxon>Paragonimus</taxon>
    </lineage>
</organism>
<dbReference type="Gene3D" id="3.40.33.10">
    <property type="entry name" value="CAP"/>
    <property type="match status" value="1"/>
</dbReference>
<dbReference type="InterPro" id="IPR035940">
    <property type="entry name" value="CAP_sf"/>
</dbReference>
<proteinExistence type="predicted"/>
<evidence type="ECO:0000259" key="3">
    <source>
        <dbReference type="SMART" id="SM00198"/>
    </source>
</evidence>
<gene>
    <name evidence="4" type="ORF">PHET_01012</name>
</gene>
<keyword evidence="2" id="KW-0732">Signal</keyword>
<dbReference type="SMART" id="SM00198">
    <property type="entry name" value="SCP"/>
    <property type="match status" value="1"/>
</dbReference>
<feature type="chain" id="PRO_5035253822" evidence="2">
    <location>
        <begin position="24"/>
        <end position="277"/>
    </location>
</feature>
<accession>A0A8J4WLJ6</accession>
<feature type="compositionally biased region" description="Polar residues" evidence="1">
    <location>
        <begin position="187"/>
        <end position="224"/>
    </location>
</feature>
<keyword evidence="5" id="KW-1185">Reference proteome</keyword>
<dbReference type="Proteomes" id="UP000748531">
    <property type="component" value="Unassembled WGS sequence"/>
</dbReference>
<dbReference type="SUPFAM" id="SSF55797">
    <property type="entry name" value="PR-1-like"/>
    <property type="match status" value="1"/>
</dbReference>
<dbReference type="InterPro" id="IPR001283">
    <property type="entry name" value="CRISP-related"/>
</dbReference>